<evidence type="ECO:0000256" key="3">
    <source>
        <dbReference type="ARBA" id="ARBA00023163"/>
    </source>
</evidence>
<dbReference type="PANTHER" id="PTHR43537:SF44">
    <property type="entry name" value="GNTR FAMILY REGULATORY PROTEIN"/>
    <property type="match status" value="1"/>
</dbReference>
<dbReference type="SUPFAM" id="SSF46785">
    <property type="entry name" value="Winged helix' DNA-binding domain"/>
    <property type="match status" value="1"/>
</dbReference>
<evidence type="ECO:0000256" key="1">
    <source>
        <dbReference type="ARBA" id="ARBA00023015"/>
    </source>
</evidence>
<dbReference type="InterPro" id="IPR008920">
    <property type="entry name" value="TF_FadR/GntR_C"/>
</dbReference>
<keyword evidence="2" id="KW-0238">DNA-binding</keyword>
<dbReference type="PANTHER" id="PTHR43537">
    <property type="entry name" value="TRANSCRIPTIONAL REGULATOR, GNTR FAMILY"/>
    <property type="match status" value="1"/>
</dbReference>
<gene>
    <name evidence="5" type="ORF">EBN88_10220</name>
</gene>
<dbReference type="InterPro" id="IPR011711">
    <property type="entry name" value="GntR_C"/>
</dbReference>
<dbReference type="Gene3D" id="1.10.10.10">
    <property type="entry name" value="Winged helix-like DNA-binding domain superfamily/Winged helix DNA-binding domain"/>
    <property type="match status" value="1"/>
</dbReference>
<dbReference type="PRINTS" id="PR00035">
    <property type="entry name" value="HTHGNTR"/>
</dbReference>
<sequence length="232" mass="24915">MSGIEAMLFDELEPGMLLPSEAELASTLGVSRLTVREALKVLAARGLVALSKGRRPRVLEPDSSVLSGHFRAAIRRDPGALLEFADVREALEIQAATLAARHASRSALQAAQSALDGMVEAAADLSDPARVERYHQCDVAFHESLALASGNRMLVFILEGLRDSLRQSFERSIQGHALRGRSVDAVLTAHRTVLARVRARDAAGAAEAMRGCIRDARSDLRAALDPRSNSSS</sequence>
<dbReference type="Gene3D" id="1.20.120.530">
    <property type="entry name" value="GntR ligand-binding domain-like"/>
    <property type="match status" value="1"/>
</dbReference>
<dbReference type="GO" id="GO:0003677">
    <property type="term" value="F:DNA binding"/>
    <property type="evidence" value="ECO:0007669"/>
    <property type="project" value="UniProtKB-KW"/>
</dbReference>
<dbReference type="AlphaFoldDB" id="A0A3M2LXL2"/>
<keyword evidence="1" id="KW-0805">Transcription regulation</keyword>
<reference evidence="5 6" key="1">
    <citation type="submission" date="2018-10" db="EMBL/GenBank/DDBJ databases">
        <title>Isolation, diversity and antifungal activity of actinobacteria from wheat.</title>
        <authorList>
            <person name="Han C."/>
        </authorList>
    </citation>
    <scope>NUCLEOTIDE SEQUENCE [LARGE SCALE GENOMIC DNA]</scope>
    <source>
        <strain evidence="5 6">NEAU-YY642</strain>
    </source>
</reference>
<dbReference type="PROSITE" id="PS50949">
    <property type="entry name" value="HTH_GNTR"/>
    <property type="match status" value="1"/>
</dbReference>
<keyword evidence="6" id="KW-1185">Reference proteome</keyword>
<dbReference type="SMART" id="SM00345">
    <property type="entry name" value="HTH_GNTR"/>
    <property type="match status" value="1"/>
</dbReference>
<keyword evidence="3" id="KW-0804">Transcription</keyword>
<dbReference type="Proteomes" id="UP000278673">
    <property type="component" value="Unassembled WGS sequence"/>
</dbReference>
<organism evidence="5 6">
    <name type="scientific">Streptomyces triticirhizae</name>
    <dbReference type="NCBI Taxonomy" id="2483353"/>
    <lineage>
        <taxon>Bacteria</taxon>
        <taxon>Bacillati</taxon>
        <taxon>Actinomycetota</taxon>
        <taxon>Actinomycetes</taxon>
        <taxon>Kitasatosporales</taxon>
        <taxon>Streptomycetaceae</taxon>
        <taxon>Streptomyces</taxon>
    </lineage>
</organism>
<proteinExistence type="predicted"/>
<protein>
    <submittedName>
        <fullName evidence="5">FadR family transcriptional regulator</fullName>
    </submittedName>
</protein>
<feature type="domain" description="HTH gntR-type" evidence="4">
    <location>
        <begin position="1"/>
        <end position="61"/>
    </location>
</feature>
<dbReference type="Pfam" id="PF07729">
    <property type="entry name" value="FCD"/>
    <property type="match status" value="1"/>
</dbReference>
<dbReference type="InterPro" id="IPR000524">
    <property type="entry name" value="Tscrpt_reg_HTH_GntR"/>
</dbReference>
<dbReference type="InterPro" id="IPR036390">
    <property type="entry name" value="WH_DNA-bd_sf"/>
</dbReference>
<evidence type="ECO:0000313" key="5">
    <source>
        <dbReference type="EMBL" id="RMI41952.1"/>
    </source>
</evidence>
<dbReference type="EMBL" id="RFFJ01000040">
    <property type="protein sequence ID" value="RMI41952.1"/>
    <property type="molecule type" value="Genomic_DNA"/>
</dbReference>
<comment type="caution">
    <text evidence="5">The sequence shown here is derived from an EMBL/GenBank/DDBJ whole genome shotgun (WGS) entry which is preliminary data.</text>
</comment>
<evidence type="ECO:0000259" key="4">
    <source>
        <dbReference type="PROSITE" id="PS50949"/>
    </source>
</evidence>
<dbReference type="SMART" id="SM00895">
    <property type="entry name" value="FCD"/>
    <property type="match status" value="1"/>
</dbReference>
<evidence type="ECO:0000313" key="6">
    <source>
        <dbReference type="Proteomes" id="UP000278673"/>
    </source>
</evidence>
<dbReference type="CDD" id="cd07377">
    <property type="entry name" value="WHTH_GntR"/>
    <property type="match status" value="1"/>
</dbReference>
<dbReference type="Pfam" id="PF00392">
    <property type="entry name" value="GntR"/>
    <property type="match status" value="1"/>
</dbReference>
<accession>A0A3M2LXL2</accession>
<dbReference type="SUPFAM" id="SSF48008">
    <property type="entry name" value="GntR ligand-binding domain-like"/>
    <property type="match status" value="1"/>
</dbReference>
<evidence type="ECO:0000256" key="2">
    <source>
        <dbReference type="ARBA" id="ARBA00023125"/>
    </source>
</evidence>
<dbReference type="InterPro" id="IPR036388">
    <property type="entry name" value="WH-like_DNA-bd_sf"/>
</dbReference>
<dbReference type="GO" id="GO:0003700">
    <property type="term" value="F:DNA-binding transcription factor activity"/>
    <property type="evidence" value="ECO:0007669"/>
    <property type="project" value="InterPro"/>
</dbReference>
<name>A0A3M2LXL2_9ACTN</name>